<accession>A0A6G8PTW6</accession>
<protein>
    <submittedName>
        <fullName evidence="1">Uncharacterized protein</fullName>
    </submittedName>
</protein>
<dbReference type="RefSeq" id="WP_166395317.1">
    <property type="nucleotide sequence ID" value="NZ_CP045121.1"/>
</dbReference>
<organism evidence="1 2">
    <name type="scientific">Rubrobacter marinus</name>
    <dbReference type="NCBI Taxonomy" id="2653852"/>
    <lineage>
        <taxon>Bacteria</taxon>
        <taxon>Bacillati</taxon>
        <taxon>Actinomycetota</taxon>
        <taxon>Rubrobacteria</taxon>
        <taxon>Rubrobacterales</taxon>
        <taxon>Rubrobacteraceae</taxon>
        <taxon>Rubrobacter</taxon>
    </lineage>
</organism>
<dbReference type="KEGG" id="rmar:GBA65_02970"/>
<dbReference type="AlphaFoldDB" id="A0A6G8PTW6"/>
<evidence type="ECO:0000313" key="1">
    <source>
        <dbReference type="EMBL" id="QIN77637.1"/>
    </source>
</evidence>
<reference evidence="1 2" key="1">
    <citation type="submission" date="2019-10" db="EMBL/GenBank/DDBJ databases">
        <title>Rubrobacter sp nov SCSIO 52915 isolated from a deep-sea sediment in the South China Sea.</title>
        <authorList>
            <person name="Chen R.W."/>
        </authorList>
    </citation>
    <scope>NUCLEOTIDE SEQUENCE [LARGE SCALE GENOMIC DNA]</scope>
    <source>
        <strain evidence="1 2">SCSIO 52915</strain>
    </source>
</reference>
<sequence length="128" mass="14265">MIASIIGGAIDGGTDEFPVVLISLRPRSYSHTIGQVIGELRPDLRVHVVEAVELTEQVDRLRPDVVLCSQPDIVDGNGGRPFETSWVEYYPYAEPPEDEIRVDGRSYGKRSVHLEDLLTLIDRVLTHA</sequence>
<keyword evidence="2" id="KW-1185">Reference proteome</keyword>
<dbReference type="Proteomes" id="UP000502706">
    <property type="component" value="Chromosome"/>
</dbReference>
<evidence type="ECO:0000313" key="2">
    <source>
        <dbReference type="Proteomes" id="UP000502706"/>
    </source>
</evidence>
<proteinExistence type="predicted"/>
<dbReference type="EMBL" id="CP045121">
    <property type="protein sequence ID" value="QIN77637.1"/>
    <property type="molecule type" value="Genomic_DNA"/>
</dbReference>
<gene>
    <name evidence="1" type="ORF">GBA65_02970</name>
</gene>
<name>A0A6G8PTW6_9ACTN</name>